<name>A0A481SFM8_9BASI</name>
<proteinExistence type="predicted"/>
<dbReference type="AlphaFoldDB" id="A0A481SFM8"/>
<gene>
    <name evidence="1" type="ORF">UE_1422</name>
</gene>
<evidence type="ECO:0000313" key="1">
    <source>
        <dbReference type="EMBL" id="QBH67488.1"/>
    </source>
</evidence>
<reference evidence="1" key="1">
    <citation type="submission" date="2018-11" db="EMBL/GenBank/DDBJ databases">
        <authorList>
            <person name="Shen W.-C."/>
            <person name="Liang S.-W."/>
            <person name="Huang Y.-H."/>
            <person name="Chiu J.-Y."/>
        </authorList>
    </citation>
    <scope>NUCLEOTIDE SEQUENCE</scope>
    <source>
        <strain evidence="1">12JK1RB1-A1</strain>
    </source>
</reference>
<protein>
    <submittedName>
        <fullName evidence="1">Uncharacterized protein</fullName>
    </submittedName>
</protein>
<accession>A0A481SFM8</accession>
<sequence length="42" mass="4332">MDSTTSHAQMFPIGGNPAFTQPIPFSIGCGMLLLSATSMSEG</sequence>
<dbReference type="EMBL" id="MK125512">
    <property type="protein sequence ID" value="QBH67488.1"/>
    <property type="molecule type" value="Genomic_DNA"/>
</dbReference>
<organism evidence="1">
    <name type="scientific">Ustilago esculenta</name>
    <dbReference type="NCBI Taxonomy" id="185366"/>
    <lineage>
        <taxon>Eukaryota</taxon>
        <taxon>Fungi</taxon>
        <taxon>Dikarya</taxon>
        <taxon>Basidiomycota</taxon>
        <taxon>Ustilaginomycotina</taxon>
        <taxon>Ustilaginomycetes</taxon>
        <taxon>Ustilaginales</taxon>
        <taxon>Ustilaginaceae</taxon>
        <taxon>Ustilago</taxon>
    </lineage>
</organism>
<reference evidence="1" key="2">
    <citation type="journal article" date="2019" name="Fungal Genet. Biol.">
        <title>The smut fungus Ustilago esculenta has a bipolar mating system with three idiomorphs larger than 500?kb.</title>
        <authorList>
            <person name="Liang S.W."/>
            <person name="Huang Y.H."/>
            <person name="Chiu J.Y."/>
            <person name="Tseng H.W."/>
            <person name="Haung J.H."/>
            <person name="Shen W.C."/>
        </authorList>
    </citation>
    <scope>NUCLEOTIDE SEQUENCE</scope>
    <source>
        <strain evidence="1">12JK1RB1-A1</strain>
    </source>
</reference>